<evidence type="ECO:0000313" key="2">
    <source>
        <dbReference type="EMBL" id="SVE12015.1"/>
    </source>
</evidence>
<feature type="region of interest" description="Disordered" evidence="1">
    <location>
        <begin position="37"/>
        <end position="56"/>
    </location>
</feature>
<reference evidence="2" key="1">
    <citation type="submission" date="2018-05" db="EMBL/GenBank/DDBJ databases">
        <authorList>
            <person name="Lanie J.A."/>
            <person name="Ng W.-L."/>
            <person name="Kazmierczak K.M."/>
            <person name="Andrzejewski T.M."/>
            <person name="Davidsen T.M."/>
            <person name="Wayne K.J."/>
            <person name="Tettelin H."/>
            <person name="Glass J.I."/>
            <person name="Rusch D."/>
            <person name="Podicherti R."/>
            <person name="Tsui H.-C.T."/>
            <person name="Winkler M.E."/>
        </authorList>
    </citation>
    <scope>NUCLEOTIDE SEQUENCE</scope>
</reference>
<protein>
    <submittedName>
        <fullName evidence="2">Uncharacterized protein</fullName>
    </submittedName>
</protein>
<evidence type="ECO:0000256" key="1">
    <source>
        <dbReference type="SAM" id="MobiDB-lite"/>
    </source>
</evidence>
<name>A0A383AXS4_9ZZZZ</name>
<sequence length="148" mass="17676">MKTQDKIKYSIRFNNLTNDQRKSLSLLLHTRIEDIKNQNNKKETQNHATSISNINEPEKHMEELGKIYKNSESFLEPKTPVKEALFRLFVYNNNKPLTVKQISKQLSELWEMSQFPRDIGEEKLSNLLKNVSDYYIQPYGRKFYIKKY</sequence>
<gene>
    <name evidence="2" type="ORF">METZ01_LOCUS464869</name>
</gene>
<organism evidence="2">
    <name type="scientific">marine metagenome</name>
    <dbReference type="NCBI Taxonomy" id="408172"/>
    <lineage>
        <taxon>unclassified sequences</taxon>
        <taxon>metagenomes</taxon>
        <taxon>ecological metagenomes</taxon>
    </lineage>
</organism>
<accession>A0A383AXS4</accession>
<dbReference type="EMBL" id="UINC01195443">
    <property type="protein sequence ID" value="SVE12015.1"/>
    <property type="molecule type" value="Genomic_DNA"/>
</dbReference>
<proteinExistence type="predicted"/>
<dbReference type="AlphaFoldDB" id="A0A383AXS4"/>
<feature type="compositionally biased region" description="Polar residues" evidence="1">
    <location>
        <begin position="46"/>
        <end position="55"/>
    </location>
</feature>